<comment type="similarity">
    <text evidence="14 15">In the central section; belongs to the AAA ATPase family.</text>
</comment>
<comment type="similarity">
    <text evidence="16">Belongs to the AAA ATPase family.</text>
</comment>
<dbReference type="EC" id="3.4.24.-" evidence="15"/>
<dbReference type="InterPro" id="IPR003593">
    <property type="entry name" value="AAA+_ATPase"/>
</dbReference>
<dbReference type="RefSeq" id="WP_015652115.1">
    <property type="nucleotide sequence ID" value="NC_020506.1"/>
</dbReference>
<dbReference type="eggNOG" id="COG0465">
    <property type="taxonomic scope" value="Bacteria"/>
</dbReference>
<comment type="cofactor">
    <cofactor evidence="15">
        <name>Zn(2+)</name>
        <dbReference type="ChEBI" id="CHEBI:29105"/>
    </cofactor>
    <text evidence="15">Binds 1 zinc ion per subunit.</text>
</comment>
<dbReference type="FunFam" id="3.40.50.300:FF:000001">
    <property type="entry name" value="ATP-dependent zinc metalloprotease FtsH"/>
    <property type="match status" value="1"/>
</dbReference>
<dbReference type="InterPro" id="IPR041569">
    <property type="entry name" value="AAA_lid_3"/>
</dbReference>
<dbReference type="HAMAP" id="MF_01458">
    <property type="entry name" value="FtsH"/>
    <property type="match status" value="1"/>
</dbReference>
<keyword evidence="11 15" id="KW-1133">Transmembrane helix</keyword>
<dbReference type="Pfam" id="PF17862">
    <property type="entry name" value="AAA_lid_3"/>
    <property type="match status" value="1"/>
</dbReference>
<comment type="subcellular location">
    <subcellularLocation>
        <location evidence="15">Cell membrane</location>
        <topology evidence="15">Multi-pass membrane protein</topology>
        <orientation evidence="15">Cytoplasmic side</orientation>
    </subcellularLocation>
    <subcellularLocation>
        <location evidence="1">Membrane</location>
    </subcellularLocation>
</comment>
<keyword evidence="6 15" id="KW-0479">Metal-binding</keyword>
<evidence type="ECO:0000256" key="13">
    <source>
        <dbReference type="ARBA" id="ARBA00023136"/>
    </source>
</evidence>
<feature type="binding site" evidence="15">
    <location>
        <begin position="205"/>
        <end position="212"/>
    </location>
    <ligand>
        <name>ATP</name>
        <dbReference type="ChEBI" id="CHEBI:30616"/>
    </ligand>
</feature>
<dbReference type="InterPro" id="IPR037219">
    <property type="entry name" value="Peptidase_M41-like"/>
</dbReference>
<dbReference type="SUPFAM" id="SSF52540">
    <property type="entry name" value="P-loop containing nucleoside triphosphate hydrolases"/>
    <property type="match status" value="1"/>
</dbReference>
<evidence type="ECO:0000313" key="19">
    <source>
        <dbReference type="EMBL" id="AGG67689.1"/>
    </source>
</evidence>
<dbReference type="GO" id="GO:0004176">
    <property type="term" value="F:ATP-dependent peptidase activity"/>
    <property type="evidence" value="ECO:0007669"/>
    <property type="project" value="InterPro"/>
</dbReference>
<evidence type="ECO:0000256" key="2">
    <source>
        <dbReference type="ARBA" id="ARBA00010044"/>
    </source>
</evidence>
<dbReference type="InterPro" id="IPR003959">
    <property type="entry name" value="ATPase_AAA_core"/>
</dbReference>
<evidence type="ECO:0000313" key="20">
    <source>
        <dbReference type="Proteomes" id="UP000011760"/>
    </source>
</evidence>
<evidence type="ECO:0000256" key="4">
    <source>
        <dbReference type="ARBA" id="ARBA00022670"/>
    </source>
</evidence>
<feature type="compositionally biased region" description="Low complexity" evidence="17">
    <location>
        <begin position="673"/>
        <end position="692"/>
    </location>
</feature>
<comment type="function">
    <text evidence="15">Acts as a processive, ATP-dependent zinc metallopeptidase for both cytoplasmic and membrane proteins. Plays a role in the quality control of integral membrane proteins.</text>
</comment>
<feature type="active site" evidence="15">
    <location>
        <position position="428"/>
    </location>
</feature>
<dbReference type="PANTHER" id="PTHR23076:SF97">
    <property type="entry name" value="ATP-DEPENDENT ZINC METALLOPROTEASE YME1L1"/>
    <property type="match status" value="1"/>
</dbReference>
<keyword evidence="5 15" id="KW-0812">Transmembrane</keyword>
<dbReference type="GO" id="GO:0006508">
    <property type="term" value="P:proteolysis"/>
    <property type="evidence" value="ECO:0007669"/>
    <property type="project" value="UniProtKB-KW"/>
</dbReference>
<dbReference type="SUPFAM" id="SSF140990">
    <property type="entry name" value="FtsH protease domain-like"/>
    <property type="match status" value="1"/>
</dbReference>
<evidence type="ECO:0000256" key="3">
    <source>
        <dbReference type="ARBA" id="ARBA00022475"/>
    </source>
</evidence>
<dbReference type="FunFam" id="1.20.58.760:FF:000001">
    <property type="entry name" value="ATP-dependent zinc metalloprotease FtsH"/>
    <property type="match status" value="1"/>
</dbReference>
<dbReference type="GO" id="GO:0005524">
    <property type="term" value="F:ATP binding"/>
    <property type="evidence" value="ECO:0007669"/>
    <property type="project" value="UniProtKB-UniRule"/>
</dbReference>
<dbReference type="AlphaFoldDB" id="M1UN73"/>
<dbReference type="Gene3D" id="1.20.58.760">
    <property type="entry name" value="Peptidase M41"/>
    <property type="match status" value="1"/>
</dbReference>
<dbReference type="HOGENOM" id="CLU_000688_16_1_11"/>
<feature type="binding site" evidence="15">
    <location>
        <position position="427"/>
    </location>
    <ligand>
        <name>Zn(2+)</name>
        <dbReference type="ChEBI" id="CHEBI:29105"/>
        <note>catalytic</note>
    </ligand>
</feature>
<dbReference type="GO" id="GO:0005886">
    <property type="term" value="C:plasma membrane"/>
    <property type="evidence" value="ECO:0007669"/>
    <property type="project" value="UniProtKB-SubCell"/>
</dbReference>
<evidence type="ECO:0000256" key="11">
    <source>
        <dbReference type="ARBA" id="ARBA00022989"/>
    </source>
</evidence>
<dbReference type="Proteomes" id="UP000011760">
    <property type="component" value="Chromosome"/>
</dbReference>
<dbReference type="KEGG" id="ccn:H924_11305"/>
<comment type="subunit">
    <text evidence="15">Homohexamer.</text>
</comment>
<evidence type="ECO:0000256" key="1">
    <source>
        <dbReference type="ARBA" id="ARBA00004370"/>
    </source>
</evidence>
<evidence type="ECO:0000256" key="15">
    <source>
        <dbReference type="HAMAP-Rule" id="MF_01458"/>
    </source>
</evidence>
<dbReference type="Pfam" id="PF06480">
    <property type="entry name" value="FtsH_ext"/>
    <property type="match status" value="1"/>
</dbReference>
<accession>M1UN73</accession>
<reference evidence="19 20" key="1">
    <citation type="submission" date="2013-02" db="EMBL/GenBank/DDBJ databases">
        <title>The complete genome sequence of Corynebacterium callunae DSM 20147.</title>
        <authorList>
            <person name="Ruckert C."/>
            <person name="Albersmeier A."/>
            <person name="Kalinowski J."/>
        </authorList>
    </citation>
    <scope>NUCLEOTIDE SEQUENCE [LARGE SCALE GENOMIC DNA]</scope>
    <source>
        <strain evidence="19 20">DSM 20147</strain>
    </source>
</reference>
<keyword evidence="7 15" id="KW-0547">Nucleotide-binding</keyword>
<dbReference type="Gene3D" id="3.40.50.300">
    <property type="entry name" value="P-loop containing nucleotide triphosphate hydrolases"/>
    <property type="match status" value="1"/>
</dbReference>
<evidence type="ECO:0000256" key="16">
    <source>
        <dbReference type="RuleBase" id="RU003651"/>
    </source>
</evidence>
<dbReference type="CDD" id="cd19501">
    <property type="entry name" value="RecA-like_FtsH"/>
    <property type="match status" value="1"/>
</dbReference>
<feature type="transmembrane region" description="Helical" evidence="15">
    <location>
        <begin position="7"/>
        <end position="26"/>
    </location>
</feature>
<evidence type="ECO:0000256" key="14">
    <source>
        <dbReference type="ARBA" id="ARBA00061570"/>
    </source>
</evidence>
<keyword evidence="8 15" id="KW-0378">Hydrolase</keyword>
<dbReference type="STRING" id="1121353.H924_11305"/>
<dbReference type="GO" id="GO:0016887">
    <property type="term" value="F:ATP hydrolysis activity"/>
    <property type="evidence" value="ECO:0007669"/>
    <property type="project" value="UniProtKB-UniRule"/>
</dbReference>
<evidence type="ECO:0000256" key="5">
    <source>
        <dbReference type="ARBA" id="ARBA00022692"/>
    </source>
</evidence>
<dbReference type="InterPro" id="IPR027417">
    <property type="entry name" value="P-loop_NTPase"/>
</dbReference>
<dbReference type="PROSITE" id="PS00674">
    <property type="entry name" value="AAA"/>
    <property type="match status" value="1"/>
</dbReference>
<dbReference type="GO" id="GO:0008270">
    <property type="term" value="F:zinc ion binding"/>
    <property type="evidence" value="ECO:0007669"/>
    <property type="project" value="UniProtKB-UniRule"/>
</dbReference>
<feature type="region of interest" description="Disordered" evidence="17">
    <location>
        <begin position="638"/>
        <end position="839"/>
    </location>
</feature>
<keyword evidence="20" id="KW-1185">Reference proteome</keyword>
<feature type="binding site" evidence="15">
    <location>
        <position position="431"/>
    </location>
    <ligand>
        <name>Zn(2+)</name>
        <dbReference type="ChEBI" id="CHEBI:29105"/>
        <note>catalytic</note>
    </ligand>
</feature>
<feature type="binding site" evidence="15">
    <location>
        <position position="503"/>
    </location>
    <ligand>
        <name>Zn(2+)</name>
        <dbReference type="ChEBI" id="CHEBI:29105"/>
        <note>catalytic</note>
    </ligand>
</feature>
<dbReference type="PRINTS" id="PR00830">
    <property type="entry name" value="ENDOLAPTASE"/>
</dbReference>
<dbReference type="MEROPS" id="M41.015"/>
<feature type="compositionally biased region" description="Basic and acidic residues" evidence="17">
    <location>
        <begin position="657"/>
        <end position="669"/>
    </location>
</feature>
<feature type="domain" description="AAA+ ATPase" evidence="18">
    <location>
        <begin position="197"/>
        <end position="336"/>
    </location>
</feature>
<feature type="compositionally biased region" description="Polar residues" evidence="17">
    <location>
        <begin position="717"/>
        <end position="734"/>
    </location>
</feature>
<dbReference type="EMBL" id="CP004354">
    <property type="protein sequence ID" value="AGG67689.1"/>
    <property type="molecule type" value="Genomic_DNA"/>
</dbReference>
<evidence type="ECO:0000256" key="8">
    <source>
        <dbReference type="ARBA" id="ARBA00022801"/>
    </source>
</evidence>
<feature type="compositionally biased region" description="Basic and acidic residues" evidence="17">
    <location>
        <begin position="789"/>
        <end position="799"/>
    </location>
</feature>
<protein>
    <recommendedName>
        <fullName evidence="15">ATP-dependent zinc metalloprotease FtsH</fullName>
        <ecNumber evidence="15">3.4.24.-</ecNumber>
    </recommendedName>
</protein>
<evidence type="ECO:0000259" key="18">
    <source>
        <dbReference type="SMART" id="SM00382"/>
    </source>
</evidence>
<keyword evidence="12 15" id="KW-0482">Metalloprotease</keyword>
<proteinExistence type="inferred from homology"/>
<dbReference type="GO" id="GO:0030163">
    <property type="term" value="P:protein catabolic process"/>
    <property type="evidence" value="ECO:0007669"/>
    <property type="project" value="UniProtKB-UniRule"/>
</dbReference>
<feature type="compositionally biased region" description="Basic and acidic residues" evidence="17">
    <location>
        <begin position="639"/>
        <end position="648"/>
    </location>
</feature>
<comment type="similarity">
    <text evidence="2 15">In the C-terminal section; belongs to the peptidase M41 family.</text>
</comment>
<dbReference type="PANTHER" id="PTHR23076">
    <property type="entry name" value="METALLOPROTEASE M41 FTSH"/>
    <property type="match status" value="1"/>
</dbReference>
<dbReference type="NCBIfam" id="TIGR01241">
    <property type="entry name" value="FtsH_fam"/>
    <property type="match status" value="1"/>
</dbReference>
<organism evidence="19 20">
    <name type="scientific">Corynebacterium callunae DSM 20147</name>
    <dbReference type="NCBI Taxonomy" id="1121353"/>
    <lineage>
        <taxon>Bacteria</taxon>
        <taxon>Bacillati</taxon>
        <taxon>Actinomycetota</taxon>
        <taxon>Actinomycetes</taxon>
        <taxon>Mycobacteriales</taxon>
        <taxon>Corynebacteriaceae</taxon>
        <taxon>Corynebacterium</taxon>
    </lineage>
</organism>
<dbReference type="Gene3D" id="1.10.8.60">
    <property type="match status" value="1"/>
</dbReference>
<sequence length="839" mass="90675">MKNKKYLQIGGIAAVVLIVLFLVSLFSSDTRNFQEVDTSVAMAQLDAGNVAEAQIDDREQRVRLTLREPITVEEREGVEEIIAQYPARTADTIFEKVEAANPDSYTTNVTQESFLMSMVSLILPMLIIFGLLMFFLSRMQGGGMMGIGSSKAKQLTKDMPTNTFSDVAGAEEAVDELQEIKDFLQDPSRYEALGAKIPRGVLLYGPPGTGKTLLARAVAGEAGVPFYSISGSDFVEMFVGVGASRVRDLFKQAKENSPCIIFIDEIDAVGRARGSGMGGGHDEREQTLNQLLVEMDGFGDRQGVILMAATNRPDVLDPALLRPGRFDRQIPVTNPDLRGREQILEVHAKGKPFAPDADIKSLAKRTAGMSGADLANVLNEAALLTARVGGNVITGDALEEATDRVVGGPRRSGKIISEKEKKVTAYHEGGHTLSAWALEDIERVYKVTILARGRTGGHAMTAQEDDKGMYNRNELFARLVFATGGRSAEELVFGEPTTGASADIEMATKIARSMVTEYGMSPAVGMVKYGQEQGDPFSGRGGGGNLDYSQEIAATIDTEVQFLLDKAHEISYAILAEHRDHLDRLAEKLLEKETLRRPDLEALFTDIVPRKVSEVFPEESTRFPRQEGREPVKTPVELALERGEEPPKKFSILEASRATRERRRQELEAQGKAPLSPAVPAAPATPTAAPTYGTPPPANWTVPGSASGKHHADNAADNASQGGTRPNPYAQTGTAAGENAGEHPGMKAYGFGDPELMDQTTGAEHSPAAPKTPGATPSAAPTEIIGFRLPEHERPDYPERPSASASETTEMPIVEERPRMIDGTENKDESSDNEGETRG</sequence>
<keyword evidence="9 15" id="KW-0862">Zinc</keyword>
<keyword evidence="3 15" id="KW-1003">Cell membrane</keyword>
<dbReference type="SMART" id="SM00382">
    <property type="entry name" value="AAA"/>
    <property type="match status" value="1"/>
</dbReference>
<gene>
    <name evidence="15" type="primary">ftsH</name>
    <name evidence="19" type="ORF">H924_11305</name>
</gene>
<dbReference type="FunFam" id="1.10.8.60:FF:000001">
    <property type="entry name" value="ATP-dependent zinc metalloprotease FtsH"/>
    <property type="match status" value="1"/>
</dbReference>
<feature type="transmembrane region" description="Helical" evidence="15">
    <location>
        <begin position="114"/>
        <end position="136"/>
    </location>
</feature>
<dbReference type="GO" id="GO:0004222">
    <property type="term" value="F:metalloendopeptidase activity"/>
    <property type="evidence" value="ECO:0007669"/>
    <property type="project" value="InterPro"/>
</dbReference>
<evidence type="ECO:0000256" key="6">
    <source>
        <dbReference type="ARBA" id="ARBA00022723"/>
    </source>
</evidence>
<evidence type="ECO:0000256" key="9">
    <source>
        <dbReference type="ARBA" id="ARBA00022833"/>
    </source>
</evidence>
<dbReference type="InterPro" id="IPR011546">
    <property type="entry name" value="Pept_M41_FtsH_extracell"/>
</dbReference>
<keyword evidence="4 15" id="KW-0645">Protease</keyword>
<dbReference type="InterPro" id="IPR005936">
    <property type="entry name" value="FtsH"/>
</dbReference>
<evidence type="ECO:0000256" key="10">
    <source>
        <dbReference type="ARBA" id="ARBA00022840"/>
    </source>
</evidence>
<dbReference type="InterPro" id="IPR000642">
    <property type="entry name" value="Peptidase_M41"/>
</dbReference>
<keyword evidence="13 15" id="KW-0472">Membrane</keyword>
<name>M1UN73_9CORY</name>
<feature type="compositionally biased region" description="Basic and acidic residues" evidence="17">
    <location>
        <begin position="814"/>
        <end position="839"/>
    </location>
</feature>
<evidence type="ECO:0000256" key="17">
    <source>
        <dbReference type="SAM" id="MobiDB-lite"/>
    </source>
</evidence>
<keyword evidence="10 15" id="KW-0067">ATP-binding</keyword>
<dbReference type="InterPro" id="IPR003960">
    <property type="entry name" value="ATPase_AAA_CS"/>
</dbReference>
<evidence type="ECO:0000256" key="7">
    <source>
        <dbReference type="ARBA" id="ARBA00022741"/>
    </source>
</evidence>
<dbReference type="OrthoDB" id="9809379at2"/>
<dbReference type="PATRIC" id="fig|1121353.3.peg.2310"/>
<dbReference type="Pfam" id="PF01434">
    <property type="entry name" value="Peptidase_M41"/>
    <property type="match status" value="1"/>
</dbReference>
<dbReference type="Pfam" id="PF00004">
    <property type="entry name" value="AAA"/>
    <property type="match status" value="1"/>
</dbReference>
<evidence type="ECO:0000256" key="12">
    <source>
        <dbReference type="ARBA" id="ARBA00023049"/>
    </source>
</evidence>